<protein>
    <submittedName>
        <fullName evidence="1">Uncharacterized protein</fullName>
    </submittedName>
</protein>
<reference evidence="1" key="1">
    <citation type="submission" date="2016-10" db="EMBL/GenBank/DDBJ databases">
        <title>Sequence of Gallionella enrichment culture.</title>
        <authorList>
            <person name="Poehlein A."/>
            <person name="Muehling M."/>
            <person name="Daniel R."/>
        </authorList>
    </citation>
    <scope>NUCLEOTIDE SEQUENCE</scope>
</reference>
<name>A0A1J5SCC9_9ZZZZ</name>
<accession>A0A1J5SCC9</accession>
<dbReference type="AlphaFoldDB" id="A0A1J5SCC9"/>
<comment type="caution">
    <text evidence="1">The sequence shown here is derived from an EMBL/GenBank/DDBJ whole genome shotgun (WGS) entry which is preliminary data.</text>
</comment>
<gene>
    <name evidence="1" type="ORF">GALL_161550</name>
</gene>
<proteinExistence type="predicted"/>
<sequence length="94" mass="10934">MKYRIFELRVELLPDNPQRTPQRDRSLALGYTSKDSLKDAEALFEEFGQLFRVKVVGVKSHQDFESLEEVKEPISIQRLKKTESYPFCDIALIG</sequence>
<evidence type="ECO:0000313" key="1">
    <source>
        <dbReference type="EMBL" id="OIR01853.1"/>
    </source>
</evidence>
<organism evidence="1">
    <name type="scientific">mine drainage metagenome</name>
    <dbReference type="NCBI Taxonomy" id="410659"/>
    <lineage>
        <taxon>unclassified sequences</taxon>
        <taxon>metagenomes</taxon>
        <taxon>ecological metagenomes</taxon>
    </lineage>
</organism>
<dbReference type="EMBL" id="MLJW01000080">
    <property type="protein sequence ID" value="OIR01853.1"/>
    <property type="molecule type" value="Genomic_DNA"/>
</dbReference>